<evidence type="ECO:0008006" key="3">
    <source>
        <dbReference type="Google" id="ProtNLM"/>
    </source>
</evidence>
<evidence type="ECO:0000313" key="2">
    <source>
        <dbReference type="Proteomes" id="UP001595445"/>
    </source>
</evidence>
<sequence>MSHATVTLLNEAALDLPLDQLRRADGAVVIVAGSSLVRMTLAELSLPGAQMIWTDFRQSASLRHLHGVIRDLGGLDRLVLAGNAQDGEAMFSLMCAILTFLPSLRRKPGSEVVLAIQEGPALESLRAFLQRLDGRMAQDRIRVLLQIQPQRPTQPVAA</sequence>
<accession>A0ABV7DVB9</accession>
<comment type="caution">
    <text evidence="1">The sequence shown here is derived from an EMBL/GenBank/DDBJ whole genome shotgun (WGS) entry which is preliminary data.</text>
</comment>
<protein>
    <recommendedName>
        <fullName evidence="3">DUF4347 domain-containing protein</fullName>
    </recommendedName>
</protein>
<dbReference type="RefSeq" id="WP_197643074.1">
    <property type="nucleotide sequence ID" value="NZ_JAEACP010000008.1"/>
</dbReference>
<proteinExistence type="predicted"/>
<dbReference type="Proteomes" id="UP001595445">
    <property type="component" value="Unassembled WGS sequence"/>
</dbReference>
<name>A0ABV7DVB9_9RHOB</name>
<evidence type="ECO:0000313" key="1">
    <source>
        <dbReference type="EMBL" id="MFC3086008.1"/>
    </source>
</evidence>
<organism evidence="1 2">
    <name type="scientific">Tabrizicola soli</name>
    <dbReference type="NCBI Taxonomy" id="2185115"/>
    <lineage>
        <taxon>Bacteria</taxon>
        <taxon>Pseudomonadati</taxon>
        <taxon>Pseudomonadota</taxon>
        <taxon>Alphaproteobacteria</taxon>
        <taxon>Rhodobacterales</taxon>
        <taxon>Paracoccaceae</taxon>
        <taxon>Tabrizicola</taxon>
    </lineage>
</organism>
<reference evidence="2" key="1">
    <citation type="journal article" date="2019" name="Int. J. Syst. Evol. Microbiol.">
        <title>The Global Catalogue of Microorganisms (GCM) 10K type strain sequencing project: providing services to taxonomists for standard genome sequencing and annotation.</title>
        <authorList>
            <consortium name="The Broad Institute Genomics Platform"/>
            <consortium name="The Broad Institute Genome Sequencing Center for Infectious Disease"/>
            <person name="Wu L."/>
            <person name="Ma J."/>
        </authorList>
    </citation>
    <scope>NUCLEOTIDE SEQUENCE [LARGE SCALE GENOMIC DNA]</scope>
    <source>
        <strain evidence="2">KCTC 62102</strain>
    </source>
</reference>
<gene>
    <name evidence="1" type="ORF">ACFOD6_08095</name>
</gene>
<dbReference type="EMBL" id="JBHRSM010000013">
    <property type="protein sequence ID" value="MFC3086008.1"/>
    <property type="molecule type" value="Genomic_DNA"/>
</dbReference>
<keyword evidence="2" id="KW-1185">Reference proteome</keyword>